<sequence length="73" mass="7781">MRLWEEFEQLSADPLLVAQVIAHNADGTSTVQFPNSSTLKVMGQGVGVGDFAFIRGGEIRGEAPPVVPVTLEV</sequence>
<evidence type="ECO:0000313" key="1">
    <source>
        <dbReference type="EMBL" id="MBD7987103.1"/>
    </source>
</evidence>
<evidence type="ECO:0000313" key="2">
    <source>
        <dbReference type="Proteomes" id="UP000647183"/>
    </source>
</evidence>
<dbReference type="RefSeq" id="WP_191728320.1">
    <property type="nucleotide sequence ID" value="NZ_JACSQJ010000001.1"/>
</dbReference>
<organism evidence="1 2">
    <name type="scientific">Luteimonas colneyensis</name>
    <dbReference type="NCBI Taxonomy" id="2762230"/>
    <lineage>
        <taxon>Bacteria</taxon>
        <taxon>Pseudomonadati</taxon>
        <taxon>Pseudomonadota</taxon>
        <taxon>Gammaproteobacteria</taxon>
        <taxon>Lysobacterales</taxon>
        <taxon>Lysobacteraceae</taxon>
        <taxon>Luteimonas</taxon>
    </lineage>
</organism>
<accession>A0ABR8UH62</accession>
<name>A0ABR8UH62_9GAMM</name>
<protein>
    <submittedName>
        <fullName evidence="1">Uncharacterized protein</fullName>
    </submittedName>
</protein>
<proteinExistence type="predicted"/>
<reference evidence="1 2" key="1">
    <citation type="submission" date="2020-08" db="EMBL/GenBank/DDBJ databases">
        <title>A Genomic Blueprint of the Chicken Gut Microbiome.</title>
        <authorList>
            <person name="Gilroy R."/>
            <person name="Ravi A."/>
            <person name="Getino M."/>
            <person name="Pursley I."/>
            <person name="Horton D.L."/>
            <person name="Alikhan N.-F."/>
            <person name="Baker D."/>
            <person name="Gharbi K."/>
            <person name="Hall N."/>
            <person name="Watson M."/>
            <person name="Adriaenssens E.M."/>
            <person name="Foster-Nyarko E."/>
            <person name="Jarju S."/>
            <person name="Secka A."/>
            <person name="Antonio M."/>
            <person name="Oren A."/>
            <person name="Chaudhuri R."/>
            <person name="La Ragione R.M."/>
            <person name="Hildebrand F."/>
            <person name="Pallen M.J."/>
        </authorList>
    </citation>
    <scope>NUCLEOTIDE SEQUENCE [LARGE SCALE GENOMIC DNA]</scope>
    <source>
        <strain evidence="1 2">Sa2BVA3</strain>
    </source>
</reference>
<gene>
    <name evidence="1" type="ORF">H9645_03585</name>
</gene>
<dbReference type="EMBL" id="JACSQJ010000001">
    <property type="protein sequence ID" value="MBD7987103.1"/>
    <property type="molecule type" value="Genomic_DNA"/>
</dbReference>
<keyword evidence="2" id="KW-1185">Reference proteome</keyword>
<dbReference type="Proteomes" id="UP000647183">
    <property type="component" value="Unassembled WGS sequence"/>
</dbReference>
<comment type="caution">
    <text evidence="1">The sequence shown here is derived from an EMBL/GenBank/DDBJ whole genome shotgun (WGS) entry which is preliminary data.</text>
</comment>